<dbReference type="RefSeq" id="WP_193670069.1">
    <property type="nucleotide sequence ID" value="NZ_JACDTV010000012.1"/>
</dbReference>
<sequence>MAGVEVLEGPGDAPRDPRVVRRRRLLAGALALLLVAGLVLAAVDARRRDSETARVEACGEAARAATRRSDTVLAAMVDYLRPALAAVPESSGRDSFYALVAGEAARVRPGLQRALGECRAVEVWSWHDDLREQRAAYVAHLAAQVGLTGEVAADGRELYADDPERADRLAALRERAFGSRG</sequence>
<keyword evidence="1" id="KW-0812">Transmembrane</keyword>
<accession>A0ABS2M8D8</accession>
<keyword evidence="1" id="KW-0472">Membrane</keyword>
<evidence type="ECO:0000313" key="3">
    <source>
        <dbReference type="Proteomes" id="UP000732378"/>
    </source>
</evidence>
<evidence type="ECO:0000256" key="1">
    <source>
        <dbReference type="SAM" id="Phobius"/>
    </source>
</evidence>
<protein>
    <submittedName>
        <fullName evidence="2">Uncharacterized protein</fullName>
    </submittedName>
</protein>
<comment type="caution">
    <text evidence="2">The sequence shown here is derived from an EMBL/GenBank/DDBJ whole genome shotgun (WGS) entry which is preliminary data.</text>
</comment>
<reference evidence="2 3" key="1">
    <citation type="submission" date="2021-01" db="EMBL/GenBank/DDBJ databases">
        <title>Sequencing the genomes of 1000 actinobacteria strains.</title>
        <authorList>
            <person name="Klenk H.-P."/>
        </authorList>
    </citation>
    <scope>NUCLEOTIDE SEQUENCE [LARGE SCALE GENOMIC DNA]</scope>
    <source>
        <strain evidence="2 3">DSM 18239</strain>
    </source>
</reference>
<dbReference type="EMBL" id="JAFBBZ010000001">
    <property type="protein sequence ID" value="MBM7507439.1"/>
    <property type="molecule type" value="Genomic_DNA"/>
</dbReference>
<keyword evidence="3" id="KW-1185">Reference proteome</keyword>
<keyword evidence="1" id="KW-1133">Transmembrane helix</keyword>
<feature type="transmembrane region" description="Helical" evidence="1">
    <location>
        <begin position="25"/>
        <end position="43"/>
    </location>
</feature>
<gene>
    <name evidence="2" type="ORF">JOE61_001253</name>
</gene>
<proteinExistence type="predicted"/>
<organism evidence="2 3">
    <name type="scientific">Nocardioides salarius</name>
    <dbReference type="NCBI Taxonomy" id="374513"/>
    <lineage>
        <taxon>Bacteria</taxon>
        <taxon>Bacillati</taxon>
        <taxon>Actinomycetota</taxon>
        <taxon>Actinomycetes</taxon>
        <taxon>Propionibacteriales</taxon>
        <taxon>Nocardioidaceae</taxon>
        <taxon>Nocardioides</taxon>
    </lineage>
</organism>
<name>A0ABS2M8D8_9ACTN</name>
<evidence type="ECO:0000313" key="2">
    <source>
        <dbReference type="EMBL" id="MBM7507439.1"/>
    </source>
</evidence>
<dbReference type="Proteomes" id="UP000732378">
    <property type="component" value="Unassembled WGS sequence"/>
</dbReference>